<dbReference type="InterPro" id="IPR004117">
    <property type="entry name" value="7tm6_olfct_rcpt"/>
</dbReference>
<dbReference type="AlphaFoldDB" id="E2A7D5"/>
<dbReference type="Proteomes" id="UP000000311">
    <property type="component" value="Unassembled WGS sequence"/>
</dbReference>
<protein>
    <submittedName>
        <fullName evidence="9">Uncharacterized protein</fullName>
    </submittedName>
</protein>
<keyword evidence="3" id="KW-0812">Transmembrane</keyword>
<evidence type="ECO:0000313" key="10">
    <source>
        <dbReference type="Proteomes" id="UP000000311"/>
    </source>
</evidence>
<reference evidence="9 10" key="1">
    <citation type="journal article" date="2010" name="Science">
        <title>Genomic comparison of the ants Camponotus floridanus and Harpegnathos saltator.</title>
        <authorList>
            <person name="Bonasio R."/>
            <person name="Zhang G."/>
            <person name="Ye C."/>
            <person name="Mutti N.S."/>
            <person name="Fang X."/>
            <person name="Qin N."/>
            <person name="Donahue G."/>
            <person name="Yang P."/>
            <person name="Li Q."/>
            <person name="Li C."/>
            <person name="Zhang P."/>
            <person name="Huang Z."/>
            <person name="Berger S.L."/>
            <person name="Reinberg D."/>
            <person name="Wang J."/>
            <person name="Liebig J."/>
        </authorList>
    </citation>
    <scope>NUCLEOTIDE SEQUENCE [LARGE SCALE GENOMIC DNA]</scope>
    <source>
        <strain evidence="10">C129</strain>
    </source>
</reference>
<comment type="subcellular location">
    <subcellularLocation>
        <location evidence="1">Membrane</location>
        <topology evidence="1">Multi-pass membrane protein</topology>
    </subcellularLocation>
</comment>
<dbReference type="GO" id="GO:0007165">
    <property type="term" value="P:signal transduction"/>
    <property type="evidence" value="ECO:0007669"/>
    <property type="project" value="UniProtKB-KW"/>
</dbReference>
<organism evidence="10">
    <name type="scientific">Camponotus floridanus</name>
    <name type="common">Florida carpenter ant</name>
    <dbReference type="NCBI Taxonomy" id="104421"/>
    <lineage>
        <taxon>Eukaryota</taxon>
        <taxon>Metazoa</taxon>
        <taxon>Ecdysozoa</taxon>
        <taxon>Arthropoda</taxon>
        <taxon>Hexapoda</taxon>
        <taxon>Insecta</taxon>
        <taxon>Pterygota</taxon>
        <taxon>Neoptera</taxon>
        <taxon>Endopterygota</taxon>
        <taxon>Hymenoptera</taxon>
        <taxon>Apocrita</taxon>
        <taxon>Aculeata</taxon>
        <taxon>Formicoidea</taxon>
        <taxon>Formicidae</taxon>
        <taxon>Formicinae</taxon>
        <taxon>Camponotus</taxon>
    </lineage>
</organism>
<name>E2A7D5_CAMFO</name>
<accession>E2A7D5</accession>
<dbReference type="GO" id="GO:0005549">
    <property type="term" value="F:odorant binding"/>
    <property type="evidence" value="ECO:0007669"/>
    <property type="project" value="InterPro"/>
</dbReference>
<dbReference type="OrthoDB" id="7634903at2759"/>
<evidence type="ECO:0000313" key="9">
    <source>
        <dbReference type="EMBL" id="EFN70632.1"/>
    </source>
</evidence>
<dbReference type="GO" id="GO:0016020">
    <property type="term" value="C:membrane"/>
    <property type="evidence" value="ECO:0007669"/>
    <property type="project" value="UniProtKB-SubCell"/>
</dbReference>
<keyword evidence="7" id="KW-0675">Receptor</keyword>
<dbReference type="EMBL" id="GL437329">
    <property type="protein sequence ID" value="EFN70632.1"/>
    <property type="molecule type" value="Genomic_DNA"/>
</dbReference>
<evidence type="ECO:0000256" key="3">
    <source>
        <dbReference type="ARBA" id="ARBA00022692"/>
    </source>
</evidence>
<keyword evidence="2" id="KW-0716">Sensory transduction</keyword>
<keyword evidence="5" id="KW-1133">Transmembrane helix</keyword>
<evidence type="ECO:0000256" key="7">
    <source>
        <dbReference type="ARBA" id="ARBA00023170"/>
    </source>
</evidence>
<dbReference type="OMA" id="FAKCEAI"/>
<evidence type="ECO:0000256" key="8">
    <source>
        <dbReference type="ARBA" id="ARBA00023224"/>
    </source>
</evidence>
<dbReference type="InParanoid" id="E2A7D5"/>
<keyword evidence="6" id="KW-0472">Membrane</keyword>
<dbReference type="Pfam" id="PF02949">
    <property type="entry name" value="7tm_6"/>
    <property type="match status" value="1"/>
</dbReference>
<evidence type="ECO:0000256" key="4">
    <source>
        <dbReference type="ARBA" id="ARBA00022725"/>
    </source>
</evidence>
<gene>
    <name evidence="9" type="ORF">EAG_03821</name>
</gene>
<proteinExistence type="predicted"/>
<evidence type="ECO:0000256" key="5">
    <source>
        <dbReference type="ARBA" id="ARBA00022989"/>
    </source>
</evidence>
<feature type="non-terminal residue" evidence="9">
    <location>
        <position position="1"/>
    </location>
</feature>
<sequence>EGIYDAAYDYEWYTLEPKKARTLILIMIRTNKPLYITAGKIFPMTLSMFCNV</sequence>
<keyword evidence="10" id="KW-1185">Reference proteome</keyword>
<evidence type="ECO:0000256" key="6">
    <source>
        <dbReference type="ARBA" id="ARBA00023136"/>
    </source>
</evidence>
<evidence type="ECO:0000256" key="2">
    <source>
        <dbReference type="ARBA" id="ARBA00022606"/>
    </source>
</evidence>
<feature type="non-terminal residue" evidence="9">
    <location>
        <position position="52"/>
    </location>
</feature>
<evidence type="ECO:0000256" key="1">
    <source>
        <dbReference type="ARBA" id="ARBA00004141"/>
    </source>
</evidence>
<dbReference type="GO" id="GO:0004984">
    <property type="term" value="F:olfactory receptor activity"/>
    <property type="evidence" value="ECO:0007669"/>
    <property type="project" value="InterPro"/>
</dbReference>
<keyword evidence="4" id="KW-0552">Olfaction</keyword>
<keyword evidence="8" id="KW-0807">Transducer</keyword>